<dbReference type="EMBL" id="ATHO01000143">
    <property type="protein sequence ID" value="EQB02790.1"/>
    <property type="molecule type" value="Genomic_DNA"/>
</dbReference>
<reference evidence="2 3" key="1">
    <citation type="journal article" date="2013" name="Genome Announc.">
        <title>Draft Genome Sequence of Sphingobium quisquiliarum Strain P25T, a Novel Hexachlorocyclohexane (HCH)-Degrading Bacterium Isolated from an HCH Dumpsite.</title>
        <authorList>
            <person name="Kumar Singh A."/>
            <person name="Sangwan N."/>
            <person name="Sharma A."/>
            <person name="Gupta V."/>
            <person name="Khurana J.P."/>
            <person name="Lal R."/>
        </authorList>
    </citation>
    <scope>NUCLEOTIDE SEQUENCE [LARGE SCALE GENOMIC DNA]</scope>
    <source>
        <strain evidence="2 3">P25</strain>
    </source>
</reference>
<keyword evidence="3" id="KW-1185">Reference proteome</keyword>
<gene>
    <name evidence="2" type="ORF">L288_15820</name>
</gene>
<accession>T0HU24</accession>
<protein>
    <submittedName>
        <fullName evidence="2">Uncharacterized protein</fullName>
    </submittedName>
</protein>
<dbReference type="PATRIC" id="fig|1329909.3.peg.3044"/>
<dbReference type="Proteomes" id="UP000015525">
    <property type="component" value="Unassembled WGS sequence"/>
</dbReference>
<dbReference type="InterPro" id="IPR029044">
    <property type="entry name" value="Nucleotide-diphossugar_trans"/>
</dbReference>
<evidence type="ECO:0000313" key="2">
    <source>
        <dbReference type="EMBL" id="EQB02790.1"/>
    </source>
</evidence>
<keyword evidence="1" id="KW-0812">Transmembrane</keyword>
<comment type="caution">
    <text evidence="2">The sequence shown here is derived from an EMBL/GenBank/DDBJ whole genome shotgun (WGS) entry which is preliminary data.</text>
</comment>
<organism evidence="2 3">
    <name type="scientific">Sphingobium quisquiliarum P25</name>
    <dbReference type="NCBI Taxonomy" id="1329909"/>
    <lineage>
        <taxon>Bacteria</taxon>
        <taxon>Pseudomonadati</taxon>
        <taxon>Pseudomonadota</taxon>
        <taxon>Alphaproteobacteria</taxon>
        <taxon>Sphingomonadales</taxon>
        <taxon>Sphingomonadaceae</taxon>
        <taxon>Sphingobium</taxon>
    </lineage>
</organism>
<name>T0HU24_9SPHN</name>
<dbReference type="AlphaFoldDB" id="T0HU24"/>
<dbReference type="SUPFAM" id="SSF53448">
    <property type="entry name" value="Nucleotide-diphospho-sugar transferases"/>
    <property type="match status" value="1"/>
</dbReference>
<dbReference type="RefSeq" id="WP_021239218.1">
    <property type="nucleotide sequence ID" value="NZ_ATHO01000143.1"/>
</dbReference>
<sequence>MWPEIAWRLKRATYNHLCEAIFSTRPICSSDDGVIIFSMIGTGVMIPYMVAAKSLHHHLRRGRFVILDDGTLTGRDRSLLRRHLDDPVILSIKDVDVGPCPRGGTWERLLTILDMAAGNYIIQLDSDTVTTGPIPHVEAAIAANASFTLLGAETRVDSILDAGEFERRFFPGGSPSEEDRTGHIQGATESLLTRLEIPGLERPRYVRGCSGFAGFARGQNRALATAFSRAMSAMLGQARWREWGTEQVTSNFVVANDANAVALPSGLYVNYWGEPIAEDVRFLHFIGTYRWHKFTYLQRSLAAIRSLDRTGRRPLPTGQAAGDISPI</sequence>
<keyword evidence="1" id="KW-0472">Membrane</keyword>
<proteinExistence type="predicted"/>
<keyword evidence="1" id="KW-1133">Transmembrane helix</keyword>
<evidence type="ECO:0000313" key="3">
    <source>
        <dbReference type="Proteomes" id="UP000015525"/>
    </source>
</evidence>
<evidence type="ECO:0000256" key="1">
    <source>
        <dbReference type="SAM" id="Phobius"/>
    </source>
</evidence>
<feature type="transmembrane region" description="Helical" evidence="1">
    <location>
        <begin position="33"/>
        <end position="51"/>
    </location>
</feature>